<dbReference type="SUPFAM" id="SSF52047">
    <property type="entry name" value="RNI-like"/>
    <property type="match status" value="1"/>
</dbReference>
<dbReference type="Gene3D" id="3.80.10.10">
    <property type="entry name" value="Ribonuclease Inhibitor"/>
    <property type="match status" value="1"/>
</dbReference>
<dbReference type="Proteomes" id="UP001153620">
    <property type="component" value="Chromosome 4"/>
</dbReference>
<sequence>MNSFNATREESASYSRSCTSNKQYAIKNENLRRNNQQKSPTHVKCMKIDEANGLNVIEKTLHTTKISPTVTINQEVSRACKVVEKSTHNIFQIKRKSPKTSRKQKCHYNYEVVTKQQENTEFKNLKSTCKEKTYQYKFEDLPTDPLEHICTYLNDKDKLNLISADARLSIAIGNSATVLHKFKIIVNKETISSVLANQNLQIVPLKNLSIDHEGLNTSEGPLCVVNLFKNSIEHLELENAKFRNFDQFNSLFSGLLNLKSIILKKCSVDQHINKTLPTLSTLKTISLDKCNDNIFKALSSQVYTEKLTIRNDDWTWNGFPHEIVNDMLFNCINMKHLVLIGNGTGSFFDSDNFSFKLQALDTTMITFHWYVGIKNGRTSFLKTQKGTLKELTIHKLPFDFDGGKVLNYIIEEMNLNKFYYGKTPLILDGKKQDVYGFEANEIQITSAFEMLQQFPCIKFFRFVLCETDIASDEVEKRVNPPTKLFENLEEFEVVDKSRYRGTLGVFLGLFKKMRNIRKLTLITQDRNINTLLEEFLRFMPHLNEIYITSKVARVTERFKIINRFVPNLNKISVAPQYLEEAHTTFQNIQICETVEN</sequence>
<evidence type="ECO:0008006" key="3">
    <source>
        <dbReference type="Google" id="ProtNLM"/>
    </source>
</evidence>
<proteinExistence type="predicted"/>
<dbReference type="InterPro" id="IPR032675">
    <property type="entry name" value="LRR_dom_sf"/>
</dbReference>
<dbReference type="AlphaFoldDB" id="A0A9N9S8F9"/>
<evidence type="ECO:0000313" key="2">
    <source>
        <dbReference type="Proteomes" id="UP001153620"/>
    </source>
</evidence>
<reference evidence="1" key="1">
    <citation type="submission" date="2022-01" db="EMBL/GenBank/DDBJ databases">
        <authorList>
            <person name="King R."/>
        </authorList>
    </citation>
    <scope>NUCLEOTIDE SEQUENCE</scope>
</reference>
<protein>
    <recommendedName>
        <fullName evidence="3">F-box domain-containing protein</fullName>
    </recommendedName>
</protein>
<name>A0A9N9S8F9_9DIPT</name>
<reference evidence="1" key="2">
    <citation type="submission" date="2022-10" db="EMBL/GenBank/DDBJ databases">
        <authorList>
            <consortium name="ENA_rothamsted_submissions"/>
            <consortium name="culmorum"/>
            <person name="King R."/>
        </authorList>
    </citation>
    <scope>NUCLEOTIDE SEQUENCE</scope>
</reference>
<evidence type="ECO:0000313" key="1">
    <source>
        <dbReference type="EMBL" id="CAG9811554.1"/>
    </source>
</evidence>
<dbReference type="OrthoDB" id="6407489at2759"/>
<dbReference type="EMBL" id="OU895880">
    <property type="protein sequence ID" value="CAG9811554.1"/>
    <property type="molecule type" value="Genomic_DNA"/>
</dbReference>
<accession>A0A9N9S8F9</accession>
<keyword evidence="2" id="KW-1185">Reference proteome</keyword>
<organism evidence="1 2">
    <name type="scientific">Chironomus riparius</name>
    <dbReference type="NCBI Taxonomy" id="315576"/>
    <lineage>
        <taxon>Eukaryota</taxon>
        <taxon>Metazoa</taxon>
        <taxon>Ecdysozoa</taxon>
        <taxon>Arthropoda</taxon>
        <taxon>Hexapoda</taxon>
        <taxon>Insecta</taxon>
        <taxon>Pterygota</taxon>
        <taxon>Neoptera</taxon>
        <taxon>Endopterygota</taxon>
        <taxon>Diptera</taxon>
        <taxon>Nematocera</taxon>
        <taxon>Chironomoidea</taxon>
        <taxon>Chironomidae</taxon>
        <taxon>Chironominae</taxon>
        <taxon>Chironomus</taxon>
    </lineage>
</organism>
<gene>
    <name evidence="1" type="ORF">CHIRRI_LOCUS14362</name>
</gene>